<feature type="binding site" evidence="16">
    <location>
        <begin position="107"/>
        <end position="110"/>
    </location>
    <ligand>
        <name>substrate</name>
    </ligand>
</feature>
<dbReference type="EC" id="2.7.1.33" evidence="6 16"/>
<evidence type="ECO:0000256" key="5">
    <source>
        <dbReference type="ARBA" id="ARBA00011738"/>
    </source>
</evidence>
<dbReference type="PANTHER" id="PTHR34265:SF1">
    <property type="entry name" value="TYPE III PANTOTHENATE KINASE"/>
    <property type="match status" value="1"/>
</dbReference>
<comment type="cofactor">
    <cofactor evidence="16">
        <name>NH4(+)</name>
        <dbReference type="ChEBI" id="CHEBI:28938"/>
    </cofactor>
    <cofactor evidence="16">
        <name>K(+)</name>
        <dbReference type="ChEBI" id="CHEBI:29103"/>
    </cofactor>
    <text evidence="16">A monovalent cation. Ammonium or potassium.</text>
</comment>
<dbReference type="Pfam" id="PF03309">
    <property type="entry name" value="Pan_kinase"/>
    <property type="match status" value="1"/>
</dbReference>
<protein>
    <recommendedName>
        <fullName evidence="15 16">Type III pantothenate kinase</fullName>
        <ecNumber evidence="6 16">2.7.1.33</ecNumber>
    </recommendedName>
    <alternativeName>
        <fullName evidence="16">PanK-III</fullName>
    </alternativeName>
    <alternativeName>
        <fullName evidence="16">Pantothenic acid kinase</fullName>
    </alternativeName>
</protein>
<dbReference type="GO" id="GO:0005737">
    <property type="term" value="C:cytoplasm"/>
    <property type="evidence" value="ECO:0007669"/>
    <property type="project" value="UniProtKB-SubCell"/>
</dbReference>
<sequence length="256" mass="27797">MLLAIDIGNSNVVCGLSDNNHWTEQFRIHTVANKTADEYEVIYRTLLSSRNIKLEEVDKIVVSSVVPSLILPIREMIKKLFGKEPLVVGPELYPKLNIGIKNPYEIGTDLVANAVAAHNKYKGNCIVVDFGTALTFTAIKADGNLLGVSIAPGLKTAMASLSQNTAKLPNVDIAVPPSCIGKNTTHALQAGIVMGYKGLVEYLLKEIKSELEGDTRVIATGGLSKVMLPVIDCFDHHEPDLTLDGLKIIGNQFYKQ</sequence>
<comment type="cofactor">
    <cofactor evidence="2">
        <name>K(+)</name>
        <dbReference type="ChEBI" id="CHEBI:29103"/>
    </cofactor>
</comment>
<comment type="caution">
    <text evidence="17">The sequence shown here is derived from an EMBL/GenBank/DDBJ whole genome shotgun (WGS) entry which is preliminary data.</text>
</comment>
<dbReference type="NCBIfam" id="NF009855">
    <property type="entry name" value="PRK13321.1"/>
    <property type="match status" value="1"/>
</dbReference>
<dbReference type="NCBIfam" id="NF009848">
    <property type="entry name" value="PRK13318.1-6"/>
    <property type="match status" value="1"/>
</dbReference>
<feature type="binding site" evidence="16">
    <location>
        <position position="132"/>
    </location>
    <ligand>
        <name>ATP</name>
        <dbReference type="ChEBI" id="CHEBI:30616"/>
    </ligand>
</feature>
<evidence type="ECO:0000256" key="1">
    <source>
        <dbReference type="ARBA" id="ARBA00001206"/>
    </source>
</evidence>
<feature type="binding site" evidence="16">
    <location>
        <position position="129"/>
    </location>
    <ligand>
        <name>K(+)</name>
        <dbReference type="ChEBI" id="CHEBI:29103"/>
    </ligand>
</feature>
<evidence type="ECO:0000256" key="2">
    <source>
        <dbReference type="ARBA" id="ARBA00001958"/>
    </source>
</evidence>
<evidence type="ECO:0000256" key="14">
    <source>
        <dbReference type="ARBA" id="ARBA00038036"/>
    </source>
</evidence>
<gene>
    <name evidence="16" type="primary">coaX</name>
    <name evidence="17" type="ORF">BXY64_3833</name>
</gene>
<keyword evidence="9 16" id="KW-0547">Nucleotide-binding</keyword>
<comment type="pathway">
    <text evidence="4 16">Cofactor biosynthesis; coenzyme A biosynthesis; CoA from (R)-pantothenate: step 1/5.</text>
</comment>
<comment type="subcellular location">
    <subcellularLocation>
        <location evidence="3 16">Cytoplasm</location>
    </subcellularLocation>
</comment>
<keyword evidence="18" id="KW-1185">Reference proteome</keyword>
<dbReference type="SUPFAM" id="SSF53067">
    <property type="entry name" value="Actin-like ATPase domain"/>
    <property type="match status" value="2"/>
</dbReference>
<dbReference type="Proteomes" id="UP000284531">
    <property type="component" value="Unassembled WGS sequence"/>
</dbReference>
<evidence type="ECO:0000256" key="16">
    <source>
        <dbReference type="HAMAP-Rule" id="MF_01274"/>
    </source>
</evidence>
<dbReference type="GO" id="GO:0046872">
    <property type="term" value="F:metal ion binding"/>
    <property type="evidence" value="ECO:0007669"/>
    <property type="project" value="UniProtKB-KW"/>
</dbReference>
<keyword evidence="11 16" id="KW-0067">ATP-binding</keyword>
<evidence type="ECO:0000313" key="17">
    <source>
        <dbReference type="EMBL" id="RKD96883.1"/>
    </source>
</evidence>
<evidence type="ECO:0000256" key="10">
    <source>
        <dbReference type="ARBA" id="ARBA00022777"/>
    </source>
</evidence>
<evidence type="ECO:0000256" key="7">
    <source>
        <dbReference type="ARBA" id="ARBA00022490"/>
    </source>
</evidence>
<dbReference type="InterPro" id="IPR004619">
    <property type="entry name" value="Type_III_PanK"/>
</dbReference>
<dbReference type="EMBL" id="RAPQ01000012">
    <property type="protein sequence ID" value="RKD96883.1"/>
    <property type="molecule type" value="Genomic_DNA"/>
</dbReference>
<evidence type="ECO:0000256" key="9">
    <source>
        <dbReference type="ARBA" id="ARBA00022741"/>
    </source>
</evidence>
<keyword evidence="12 16" id="KW-0630">Potassium</keyword>
<dbReference type="RefSeq" id="WP_120241530.1">
    <property type="nucleotide sequence ID" value="NZ_RAPQ01000012.1"/>
</dbReference>
<dbReference type="AlphaFoldDB" id="A0A419WN30"/>
<evidence type="ECO:0000256" key="12">
    <source>
        <dbReference type="ARBA" id="ARBA00022958"/>
    </source>
</evidence>
<comment type="catalytic activity">
    <reaction evidence="1 16">
        <text>(R)-pantothenate + ATP = (R)-4'-phosphopantothenate + ADP + H(+)</text>
        <dbReference type="Rhea" id="RHEA:16373"/>
        <dbReference type="ChEBI" id="CHEBI:10986"/>
        <dbReference type="ChEBI" id="CHEBI:15378"/>
        <dbReference type="ChEBI" id="CHEBI:29032"/>
        <dbReference type="ChEBI" id="CHEBI:30616"/>
        <dbReference type="ChEBI" id="CHEBI:456216"/>
        <dbReference type="EC" id="2.7.1.33"/>
    </reaction>
</comment>
<reference evidence="17 18" key="1">
    <citation type="submission" date="2018-09" db="EMBL/GenBank/DDBJ databases">
        <title>Genomic Encyclopedia of Archaeal and Bacterial Type Strains, Phase II (KMG-II): from individual species to whole genera.</title>
        <authorList>
            <person name="Goeker M."/>
        </authorList>
    </citation>
    <scope>NUCLEOTIDE SEQUENCE [LARGE SCALE GENOMIC DNA]</scope>
    <source>
        <strain evidence="17 18">DSM 21950</strain>
    </source>
</reference>
<dbReference type="PANTHER" id="PTHR34265">
    <property type="entry name" value="TYPE III PANTOTHENATE KINASE"/>
    <property type="match status" value="1"/>
</dbReference>
<name>A0A419WN30_9BACT</name>
<evidence type="ECO:0000256" key="15">
    <source>
        <dbReference type="ARBA" id="ARBA00040883"/>
    </source>
</evidence>
<evidence type="ECO:0000256" key="13">
    <source>
        <dbReference type="ARBA" id="ARBA00022993"/>
    </source>
</evidence>
<comment type="similarity">
    <text evidence="14 16">Belongs to the type III pantothenate kinase family.</text>
</comment>
<evidence type="ECO:0000256" key="8">
    <source>
        <dbReference type="ARBA" id="ARBA00022679"/>
    </source>
</evidence>
<dbReference type="GO" id="GO:0015937">
    <property type="term" value="P:coenzyme A biosynthetic process"/>
    <property type="evidence" value="ECO:0007669"/>
    <property type="project" value="UniProtKB-UniRule"/>
</dbReference>
<dbReference type="HAMAP" id="MF_01274">
    <property type="entry name" value="Pantothen_kinase_3"/>
    <property type="match status" value="1"/>
</dbReference>
<dbReference type="GO" id="GO:0005524">
    <property type="term" value="F:ATP binding"/>
    <property type="evidence" value="ECO:0007669"/>
    <property type="project" value="UniProtKB-UniRule"/>
</dbReference>
<dbReference type="GO" id="GO:0004594">
    <property type="term" value="F:pantothenate kinase activity"/>
    <property type="evidence" value="ECO:0007669"/>
    <property type="project" value="UniProtKB-UniRule"/>
</dbReference>
<organism evidence="17 18">
    <name type="scientific">Marinifilum flexuosum</name>
    <dbReference type="NCBI Taxonomy" id="1117708"/>
    <lineage>
        <taxon>Bacteria</taxon>
        <taxon>Pseudomonadati</taxon>
        <taxon>Bacteroidota</taxon>
        <taxon>Bacteroidia</taxon>
        <taxon>Marinilabiliales</taxon>
        <taxon>Marinifilaceae</taxon>
    </lineage>
</organism>
<dbReference type="UniPathway" id="UPA00241">
    <property type="reaction ID" value="UER00352"/>
</dbReference>
<keyword evidence="10 16" id="KW-0418">Kinase</keyword>
<comment type="caution">
    <text evidence="16">Lacks conserved residue(s) required for the propagation of feature annotation.</text>
</comment>
<comment type="subunit">
    <text evidence="5 16">Homodimer.</text>
</comment>
<evidence type="ECO:0000256" key="3">
    <source>
        <dbReference type="ARBA" id="ARBA00004496"/>
    </source>
</evidence>
<dbReference type="Gene3D" id="3.30.420.40">
    <property type="match status" value="2"/>
</dbReference>
<dbReference type="InterPro" id="IPR043129">
    <property type="entry name" value="ATPase_NBD"/>
</dbReference>
<comment type="function">
    <text evidence="16">Catalyzes the phosphorylation of pantothenate (Pan), the first step in CoA biosynthesis.</text>
</comment>
<keyword evidence="8 16" id="KW-0808">Transferase</keyword>
<evidence type="ECO:0000256" key="6">
    <source>
        <dbReference type="ARBA" id="ARBA00012102"/>
    </source>
</evidence>
<evidence type="ECO:0000256" key="11">
    <source>
        <dbReference type="ARBA" id="ARBA00022840"/>
    </source>
</evidence>
<feature type="binding site" evidence="16">
    <location>
        <position position="184"/>
    </location>
    <ligand>
        <name>substrate</name>
    </ligand>
</feature>
<keyword evidence="16" id="KW-0479">Metal-binding</keyword>
<proteinExistence type="inferred from homology"/>
<feature type="binding site" evidence="16">
    <location>
        <begin position="6"/>
        <end position="13"/>
    </location>
    <ligand>
        <name>ATP</name>
        <dbReference type="ChEBI" id="CHEBI:30616"/>
    </ligand>
</feature>
<evidence type="ECO:0000313" key="18">
    <source>
        <dbReference type="Proteomes" id="UP000284531"/>
    </source>
</evidence>
<dbReference type="OrthoDB" id="9804707at2"/>
<feature type="active site" description="Proton acceptor" evidence="16">
    <location>
        <position position="109"/>
    </location>
</feature>
<dbReference type="CDD" id="cd24015">
    <property type="entry name" value="ASKHA_NBD_PanK-III"/>
    <property type="match status" value="1"/>
</dbReference>
<evidence type="ECO:0000256" key="4">
    <source>
        <dbReference type="ARBA" id="ARBA00005225"/>
    </source>
</evidence>
<keyword evidence="7 16" id="KW-0963">Cytoplasm</keyword>
<dbReference type="NCBIfam" id="TIGR00671">
    <property type="entry name" value="baf"/>
    <property type="match status" value="1"/>
</dbReference>
<keyword evidence="13 16" id="KW-0173">Coenzyme A biosynthesis</keyword>
<accession>A0A419WN30</accession>